<dbReference type="RefSeq" id="WP_148954776.1">
    <property type="nucleotide sequence ID" value="NZ_VTEG01000017.1"/>
</dbReference>
<evidence type="ECO:0000256" key="6">
    <source>
        <dbReference type="SAM" id="Phobius"/>
    </source>
</evidence>
<dbReference type="PANTHER" id="PTHR10806:SF6">
    <property type="entry name" value="SIGNAL PEPTIDASE COMPLEX CATALYTIC SUBUNIT SEC11"/>
    <property type="match status" value="1"/>
</dbReference>
<reference evidence="8 9" key="1">
    <citation type="submission" date="2019-08" db="EMBL/GenBank/DDBJ databases">
        <title>Bacillus genomes from the desert of Cuatro Cienegas, Coahuila.</title>
        <authorList>
            <person name="Olmedo-Alvarez G."/>
        </authorList>
    </citation>
    <scope>NUCLEOTIDE SEQUENCE [LARGE SCALE GENOMIC DNA]</scope>
    <source>
        <strain evidence="8 9">CH128b_4D</strain>
    </source>
</reference>
<feature type="transmembrane region" description="Helical" evidence="6">
    <location>
        <begin position="77"/>
        <end position="94"/>
    </location>
</feature>
<dbReference type="GO" id="GO:0009003">
    <property type="term" value="F:signal peptidase activity"/>
    <property type="evidence" value="ECO:0007669"/>
    <property type="project" value="UniProtKB-EC"/>
</dbReference>
<dbReference type="PRINTS" id="PR00728">
    <property type="entry name" value="SIGNALPTASE"/>
</dbReference>
<dbReference type="InterPro" id="IPR019533">
    <property type="entry name" value="Peptidase_S26"/>
</dbReference>
<dbReference type="EMBL" id="VTEG01000017">
    <property type="protein sequence ID" value="TYR97736.1"/>
    <property type="molecule type" value="Genomic_DNA"/>
</dbReference>
<evidence type="ECO:0000259" key="7">
    <source>
        <dbReference type="Pfam" id="PF10502"/>
    </source>
</evidence>
<evidence type="ECO:0000256" key="4">
    <source>
        <dbReference type="ARBA" id="ARBA00023136"/>
    </source>
</evidence>
<dbReference type="Pfam" id="PF10502">
    <property type="entry name" value="Peptidase_S26"/>
    <property type="match status" value="1"/>
</dbReference>
<evidence type="ECO:0000256" key="1">
    <source>
        <dbReference type="ARBA" id="ARBA00004370"/>
    </source>
</evidence>
<dbReference type="AlphaFoldDB" id="A0A5D4M809"/>
<evidence type="ECO:0000256" key="3">
    <source>
        <dbReference type="ARBA" id="ARBA00022989"/>
    </source>
</evidence>
<dbReference type="Gene3D" id="2.10.109.10">
    <property type="entry name" value="Umud Fragment, subunit A"/>
    <property type="match status" value="1"/>
</dbReference>
<dbReference type="Proteomes" id="UP000325182">
    <property type="component" value="Unassembled WGS sequence"/>
</dbReference>
<feature type="domain" description="Peptidase S26" evidence="7">
    <location>
        <begin position="266"/>
        <end position="328"/>
    </location>
</feature>
<keyword evidence="8" id="KW-0378">Hydrolase</keyword>
<dbReference type="InterPro" id="IPR001733">
    <property type="entry name" value="Peptidase_S26B"/>
</dbReference>
<feature type="transmembrane region" description="Helical" evidence="6">
    <location>
        <begin position="264"/>
        <end position="287"/>
    </location>
</feature>
<feature type="transmembrane region" description="Helical" evidence="6">
    <location>
        <begin position="106"/>
        <end position="125"/>
    </location>
</feature>
<dbReference type="GO" id="GO:0006465">
    <property type="term" value="P:signal peptide processing"/>
    <property type="evidence" value="ECO:0007669"/>
    <property type="project" value="UniProtKB-UniRule"/>
</dbReference>
<evidence type="ECO:0000313" key="9">
    <source>
        <dbReference type="Proteomes" id="UP000325182"/>
    </source>
</evidence>
<keyword evidence="4 6" id="KW-0472">Membrane</keyword>
<name>A0A5D4M809_9BACI</name>
<feature type="transmembrane region" description="Helical" evidence="6">
    <location>
        <begin position="145"/>
        <end position="170"/>
    </location>
</feature>
<feature type="transmembrane region" description="Helical" evidence="6">
    <location>
        <begin position="49"/>
        <end position="65"/>
    </location>
</feature>
<protein>
    <recommendedName>
        <fullName evidence="5">Signal peptidase I</fullName>
        <ecNumber evidence="5">3.4.21.89</ecNumber>
    </recommendedName>
</protein>
<dbReference type="GO" id="GO:0004252">
    <property type="term" value="F:serine-type endopeptidase activity"/>
    <property type="evidence" value="ECO:0007669"/>
    <property type="project" value="UniProtKB-UniRule"/>
</dbReference>
<dbReference type="CDD" id="cd06530">
    <property type="entry name" value="S26_SPase_I"/>
    <property type="match status" value="1"/>
</dbReference>
<feature type="transmembrane region" description="Helical" evidence="6">
    <location>
        <begin position="190"/>
        <end position="213"/>
    </location>
</feature>
<dbReference type="NCBIfam" id="TIGR02228">
    <property type="entry name" value="sigpep_I_arch"/>
    <property type="match status" value="1"/>
</dbReference>
<proteinExistence type="predicted"/>
<dbReference type="PANTHER" id="PTHR10806">
    <property type="entry name" value="SIGNAL PEPTIDASE COMPLEX CATALYTIC SUBUNIT SEC11"/>
    <property type="match status" value="1"/>
</dbReference>
<organism evidence="8 9">
    <name type="scientific">Rossellomorea vietnamensis</name>
    <dbReference type="NCBI Taxonomy" id="218284"/>
    <lineage>
        <taxon>Bacteria</taxon>
        <taxon>Bacillati</taxon>
        <taxon>Bacillota</taxon>
        <taxon>Bacilli</taxon>
        <taxon>Bacillales</taxon>
        <taxon>Bacillaceae</taxon>
        <taxon>Rossellomorea</taxon>
    </lineage>
</organism>
<feature type="transmembrane region" description="Helical" evidence="6">
    <location>
        <begin position="225"/>
        <end position="244"/>
    </location>
</feature>
<evidence type="ECO:0000256" key="5">
    <source>
        <dbReference type="NCBIfam" id="TIGR02228"/>
    </source>
</evidence>
<sequence>MFKKHFLHIQRPRPFFYCITAFAILLFLLKSPKVYIYLDMNLFKYVIEPGLWLGFALIIWQFPKWQPRGKLRLRESINLWAFNLAFIFILLKIGGGFFDGFGKTPYAQSFVGMSLNLISVGSLLIGREFLRSFLVTSLLKKENFLVFVLVALFMTFIDLPFQLLLGLSSYEDGIIFFTEHFAPGFSVNLLATYLAFLGGPVPALIYIGLIEAFNWFSPILPNLKWITIGLVGTIGPAFSFILVHKFYRKEVKEIKNNETEENPMSWAVSVMLSIAIVWFAVGVFPVYPSAIATGSMEPMVRPGDVVLVKKMDGNKAMVGDVIQFQRDNILISHRIIEITEDDGKKAYVTKGDNNSSQDSSLVAPQQIKGEIIQVVPKLGWPTLLFNQKEDVPEDVEF</sequence>
<feature type="transmembrane region" description="Helical" evidence="6">
    <location>
        <begin position="12"/>
        <end position="29"/>
    </location>
</feature>
<comment type="caution">
    <text evidence="8">The sequence shown here is derived from an EMBL/GenBank/DDBJ whole genome shotgun (WGS) entry which is preliminary data.</text>
</comment>
<gene>
    <name evidence="8" type="ORF">FZC84_17980</name>
</gene>
<dbReference type="SUPFAM" id="SSF51306">
    <property type="entry name" value="LexA/Signal peptidase"/>
    <property type="match status" value="1"/>
</dbReference>
<evidence type="ECO:0000313" key="8">
    <source>
        <dbReference type="EMBL" id="TYR97736.1"/>
    </source>
</evidence>
<dbReference type="InterPro" id="IPR036286">
    <property type="entry name" value="LexA/Signal_pep-like_sf"/>
</dbReference>
<keyword evidence="3 6" id="KW-1133">Transmembrane helix</keyword>
<dbReference type="EC" id="3.4.21.89" evidence="5"/>
<dbReference type="GO" id="GO:0016020">
    <property type="term" value="C:membrane"/>
    <property type="evidence" value="ECO:0007669"/>
    <property type="project" value="UniProtKB-SubCell"/>
</dbReference>
<comment type="subcellular location">
    <subcellularLocation>
        <location evidence="1">Membrane</location>
    </subcellularLocation>
</comment>
<evidence type="ECO:0000256" key="2">
    <source>
        <dbReference type="ARBA" id="ARBA00022692"/>
    </source>
</evidence>
<keyword evidence="2 6" id="KW-0812">Transmembrane</keyword>
<accession>A0A5D4M809</accession>